<keyword evidence="4 9" id="KW-0812">Transmembrane</keyword>
<evidence type="ECO:0000313" key="11">
    <source>
        <dbReference type="EMBL" id="KNZ64588.1"/>
    </source>
</evidence>
<keyword evidence="6 9" id="KW-0472">Membrane</keyword>
<feature type="transmembrane region" description="Helical" evidence="9">
    <location>
        <begin position="279"/>
        <end position="300"/>
    </location>
</feature>
<keyword evidence="5 9" id="KW-1133">Transmembrane helix</keyword>
<evidence type="ECO:0000256" key="9">
    <source>
        <dbReference type="SAM" id="Phobius"/>
    </source>
</evidence>
<dbReference type="PANTHER" id="PTHR43029:SF10">
    <property type="entry name" value="AMMONIUM TRANSPORTER MEP2"/>
    <property type="match status" value="1"/>
</dbReference>
<accession>A0A0L6VV08</accession>
<dbReference type="STRING" id="27349.A0A0L6VV08"/>
<protein>
    <recommendedName>
        <fullName evidence="10">Ammonium transporter AmtB-like domain-containing protein</fullName>
    </recommendedName>
</protein>
<proteinExistence type="inferred from homology"/>
<feature type="transmembrane region" description="Helical" evidence="9">
    <location>
        <begin position="362"/>
        <end position="384"/>
    </location>
</feature>
<dbReference type="Gene3D" id="1.10.3430.10">
    <property type="entry name" value="Ammonium transporter AmtB like domains"/>
    <property type="match status" value="1"/>
</dbReference>
<dbReference type="SUPFAM" id="SSF111352">
    <property type="entry name" value="Ammonium transporter"/>
    <property type="match status" value="2"/>
</dbReference>
<organism evidence="11 12">
    <name type="scientific">Puccinia sorghi</name>
    <dbReference type="NCBI Taxonomy" id="27349"/>
    <lineage>
        <taxon>Eukaryota</taxon>
        <taxon>Fungi</taxon>
        <taxon>Dikarya</taxon>
        <taxon>Basidiomycota</taxon>
        <taxon>Pucciniomycotina</taxon>
        <taxon>Pucciniomycetes</taxon>
        <taxon>Pucciniales</taxon>
        <taxon>Pucciniaceae</taxon>
        <taxon>Puccinia</taxon>
    </lineage>
</organism>
<dbReference type="PANTHER" id="PTHR43029">
    <property type="entry name" value="AMMONIUM TRANSPORTER MEP2"/>
    <property type="match status" value="1"/>
</dbReference>
<dbReference type="OrthoDB" id="534912at2759"/>
<evidence type="ECO:0000256" key="1">
    <source>
        <dbReference type="ARBA" id="ARBA00004141"/>
    </source>
</evidence>
<evidence type="ECO:0000256" key="6">
    <source>
        <dbReference type="ARBA" id="ARBA00023136"/>
    </source>
</evidence>
<evidence type="ECO:0000256" key="3">
    <source>
        <dbReference type="ARBA" id="ARBA00022448"/>
    </source>
</evidence>
<dbReference type="PROSITE" id="PS01219">
    <property type="entry name" value="AMMONIUM_TRANSP"/>
    <property type="match status" value="1"/>
</dbReference>
<keyword evidence="3" id="KW-0813">Transport</keyword>
<keyword evidence="12" id="KW-1185">Reference proteome</keyword>
<feature type="transmembrane region" description="Helical" evidence="9">
    <location>
        <begin position="29"/>
        <end position="50"/>
    </location>
</feature>
<comment type="caution">
    <text evidence="11">The sequence shown here is derived from an EMBL/GenBank/DDBJ whole genome shotgun (WGS) entry which is preliminary data.</text>
</comment>
<feature type="domain" description="Ammonium transporter AmtB-like" evidence="10">
    <location>
        <begin position="30"/>
        <end position="134"/>
    </location>
</feature>
<feature type="transmembrane region" description="Helical" evidence="9">
    <location>
        <begin position="307"/>
        <end position="324"/>
    </location>
</feature>
<dbReference type="Proteomes" id="UP000037035">
    <property type="component" value="Unassembled WGS sequence"/>
</dbReference>
<comment type="similarity">
    <text evidence="2">Belongs to the ammonia transporter channel (TC 1.A.11.2) family.</text>
</comment>
<feature type="transmembrane region" description="Helical" evidence="9">
    <location>
        <begin position="62"/>
        <end position="80"/>
    </location>
</feature>
<keyword evidence="7" id="KW-0924">Ammonia transport</keyword>
<gene>
    <name evidence="11" type="ORF">VP01_1011g5</name>
</gene>
<dbReference type="GO" id="GO:0008519">
    <property type="term" value="F:ammonium channel activity"/>
    <property type="evidence" value="ECO:0007669"/>
    <property type="project" value="InterPro"/>
</dbReference>
<dbReference type="GO" id="GO:0005886">
    <property type="term" value="C:plasma membrane"/>
    <property type="evidence" value="ECO:0007669"/>
    <property type="project" value="TreeGrafter"/>
</dbReference>
<comment type="subcellular location">
    <subcellularLocation>
        <location evidence="1">Membrane</location>
        <topology evidence="1">Multi-pass membrane protein</topology>
    </subcellularLocation>
</comment>
<feature type="transmembrane region" description="Helical" evidence="9">
    <location>
        <begin position="409"/>
        <end position="433"/>
    </location>
</feature>
<dbReference type="EMBL" id="LAVV01000133">
    <property type="protein sequence ID" value="KNZ64588.1"/>
    <property type="molecule type" value="Genomic_DNA"/>
</dbReference>
<feature type="region of interest" description="Disordered" evidence="8">
    <location>
        <begin position="488"/>
        <end position="507"/>
    </location>
</feature>
<reference evidence="11 12" key="1">
    <citation type="submission" date="2015-08" db="EMBL/GenBank/DDBJ databases">
        <title>Next Generation Sequencing and Analysis of the Genome of Puccinia sorghi L Schw, the Causal Agent of Maize Common Rust.</title>
        <authorList>
            <person name="Rochi L."/>
            <person name="Burguener G."/>
            <person name="Darino M."/>
            <person name="Turjanski A."/>
            <person name="Kreff E."/>
            <person name="Dieguez M.J."/>
            <person name="Sacco F."/>
        </authorList>
    </citation>
    <scope>NUCLEOTIDE SEQUENCE [LARGE SCALE GENOMIC DNA]</scope>
    <source>
        <strain evidence="11 12">RO10H11247</strain>
    </source>
</reference>
<dbReference type="Pfam" id="PF00909">
    <property type="entry name" value="Ammonium_transp"/>
    <property type="match status" value="2"/>
</dbReference>
<evidence type="ECO:0000259" key="10">
    <source>
        <dbReference type="Pfam" id="PF00909"/>
    </source>
</evidence>
<feature type="domain" description="Ammonium transporter AmtB-like" evidence="10">
    <location>
        <begin position="158"/>
        <end position="463"/>
    </location>
</feature>
<sequence>MVNITAGPTGEIIATPTDGPAVTYNPGDLAWILVASGLVMIMTPGLGFFYSGLLRRKNALSMIFLSVAVYGVVSFQWFFWGYSLAFAPNASSFIGTLSQFGFMNVDLQPSIGGPKIPALGYAVYQMMFATVSLTPNNNSPLWSACTNNLPTITCRLIQITPMIVLGAIAERGRIAPALVFSFVWSTLVYDPIACWTWNPNGWTAKMGTLDFAGGGPVHMSSGTAALAYSIWLGKRRGYGTEKLAYRPHNVSHVVLGTAFLWFGWFGFNGGSTLAANLRAFQAIMVTNTSAAVGGITWLLLDYWQERKWSPVGFCSGAIAGLVGVTPASGYIGTPASVAIGVITAVICNYSTKLKILCRYDDALDIFASHGIGGFVGSILTGIFADSRVAAFDGITAIPGGWINHHYMQILYQLGSSCAIMGYALVATMIILIAMDFIPGLSLRATPEAEVIGIDEHELGECAYDYALMERDLENVDYHDELLKAARETGAEPLSRTGSTHMSERTPDTTQPEMVIVEGFDPATNIRK</sequence>
<dbReference type="InterPro" id="IPR029020">
    <property type="entry name" value="Ammonium/urea_transptr"/>
</dbReference>
<evidence type="ECO:0000256" key="2">
    <source>
        <dbReference type="ARBA" id="ARBA00005887"/>
    </source>
</evidence>
<evidence type="ECO:0000256" key="7">
    <source>
        <dbReference type="ARBA" id="ARBA00023177"/>
    </source>
</evidence>
<feature type="transmembrane region" description="Helical" evidence="9">
    <location>
        <begin position="330"/>
        <end position="350"/>
    </location>
</feature>
<dbReference type="InterPro" id="IPR001905">
    <property type="entry name" value="Ammonium_transpt"/>
</dbReference>
<evidence type="ECO:0000256" key="8">
    <source>
        <dbReference type="SAM" id="MobiDB-lite"/>
    </source>
</evidence>
<feature type="transmembrane region" description="Helical" evidence="9">
    <location>
        <begin position="250"/>
        <end position="267"/>
    </location>
</feature>
<dbReference type="InterPro" id="IPR024041">
    <property type="entry name" value="NH4_transpt_AmtB-like_dom"/>
</dbReference>
<dbReference type="InterPro" id="IPR018047">
    <property type="entry name" value="Ammonium_transpt_CS"/>
</dbReference>
<dbReference type="AlphaFoldDB" id="A0A0L6VV08"/>
<name>A0A0L6VV08_9BASI</name>
<dbReference type="VEuPathDB" id="FungiDB:VP01_1011g5"/>
<evidence type="ECO:0000313" key="12">
    <source>
        <dbReference type="Proteomes" id="UP000037035"/>
    </source>
</evidence>
<evidence type="ECO:0000256" key="5">
    <source>
        <dbReference type="ARBA" id="ARBA00022989"/>
    </source>
</evidence>
<evidence type="ECO:0000256" key="4">
    <source>
        <dbReference type="ARBA" id="ARBA00022692"/>
    </source>
</evidence>